<proteinExistence type="predicted"/>
<gene>
    <name evidence="1" type="ORF">pkur_cds_693</name>
</gene>
<evidence type="ECO:0000313" key="1">
    <source>
        <dbReference type="EMBL" id="WBR14867.1"/>
    </source>
</evidence>
<accession>A0AA95EF13</accession>
<dbReference type="EMBL" id="ON887157">
    <property type="protein sequence ID" value="WBR14867.1"/>
    <property type="molecule type" value="Genomic_DNA"/>
</dbReference>
<organism evidence="1 2">
    <name type="scientific">Pandoravirus kuranda</name>
    <dbReference type="NCBI Taxonomy" id="3019033"/>
    <lineage>
        <taxon>Viruses</taxon>
        <taxon>Pandoravirus</taxon>
    </lineage>
</organism>
<dbReference type="Proteomes" id="UP001185135">
    <property type="component" value="Segment"/>
</dbReference>
<protein>
    <submittedName>
        <fullName evidence="1">Uncharacterized protein</fullName>
    </submittedName>
</protein>
<evidence type="ECO:0000313" key="2">
    <source>
        <dbReference type="Proteomes" id="UP001185135"/>
    </source>
</evidence>
<name>A0AA95EF13_9VIRU</name>
<reference evidence="1" key="1">
    <citation type="submission" date="2022-06" db="EMBL/GenBank/DDBJ databases">
        <authorList>
            <person name="Legendre M."/>
            <person name="Claverie J.-M."/>
            <person name="Alempic J.-M."/>
            <person name="Abergel C."/>
        </authorList>
    </citation>
    <scope>NUCLEOTIDE SEQUENCE</scope>
    <source>
        <strain evidence="1">Kuranda</strain>
    </source>
</reference>
<sequence>MFVPNSSVLPHAHGLAVPCGRDQTVGGDKHHDASSTLCRAIKLLVHGQDAHRRRRLTALFNHATFPSGVRRLAIGADVIYDGLPLPVEQVDVGAIVDRIRRYFKPYDDDDDPLCLFVNRYTVILSEWDIWRGDGDLAEELLARSLQGDDAAHCALEIAALVGDSFWATFADTSIHFCTGRVPASACPAWLVDAARGSAGRDQTGEACDAAILRDILTTLEREIAIGHAVSRGHRIAATTASDKRLSDATRTTRPVSRVTVTAINVAPGFWITKGTGMGAIIEPQLATTRQVSDALAHVRAMGSGAKVRVDANGRRHTIAEPTVLLSGALRQVSVSPDDPAHHDALANMIAFADRDTRERLGSIIAALAGAGIGSGRPSTPCPSLKVPGERGGTVAESIRSLGRLLRATDEARLRARLGPAWNHGGPCGRATMTFGGHRIERDVDGMWRDRVGRIVLWADFVRLAHANRIDIYRDVDTGTSHYRKIASRAAQYGPSHAPDLAYALCRDAMAGAAHATDWLAILSMASSTWKTLYVTVCNVIEWIAGECLLSDGKTWSDPLIDWVLDVPPHKDLVACLGHVYDTFNAKLVDTIKASGGHIIEGRYGPWEPPSDTTSDVPPRRLDGNPACHRRIRRTLSWVGVSDSNGAFGRRATCKSALIDTFEHSPIGIDGRQILATETMCQLLGKKARGIRALIRALYTVDPLRDLVIHRAQAGMVPILTDAF</sequence>